<dbReference type="STRING" id="329884.A0A4U0XZN3"/>
<proteinExistence type="predicted"/>
<sequence>MASSGRGESQPKRGRYQLAAKEFTVHYAEGRKYRAVWDDRYNPSIHGDEASPQQEFEIALRYQNPQAENGAQFPAATPEPDPQVAKFLRDKRQTANRHGDPHEIRVFELLPSPSDSDDVVGKLHAVSVGFKYERRRPTRHGVSLTEGLPVCYTALSYVWGTSCCNSTITIDGQAKHITDALLVALQHLRHPTISVMLWIDQICIDQEDMKDKESQIKLMGAIYQRAWNTVIWLGPEQDRGACRALHGMYEVMRYVEGDLLEEQLQHFRYTSPEQREEYDSLMALLKNPWFKPP</sequence>
<evidence type="ECO:0000313" key="2">
    <source>
        <dbReference type="EMBL" id="TKA83542.1"/>
    </source>
</evidence>
<dbReference type="EMBL" id="NAJQ01000007">
    <property type="protein sequence ID" value="TKA83542.1"/>
    <property type="molecule type" value="Genomic_DNA"/>
</dbReference>
<dbReference type="Pfam" id="PF06985">
    <property type="entry name" value="HET"/>
    <property type="match status" value="1"/>
</dbReference>
<organism evidence="2 3">
    <name type="scientific">Friedmanniomyces simplex</name>
    <dbReference type="NCBI Taxonomy" id="329884"/>
    <lineage>
        <taxon>Eukaryota</taxon>
        <taxon>Fungi</taxon>
        <taxon>Dikarya</taxon>
        <taxon>Ascomycota</taxon>
        <taxon>Pezizomycotina</taxon>
        <taxon>Dothideomycetes</taxon>
        <taxon>Dothideomycetidae</taxon>
        <taxon>Mycosphaerellales</taxon>
        <taxon>Teratosphaeriaceae</taxon>
        <taxon>Friedmanniomyces</taxon>
    </lineage>
</organism>
<evidence type="ECO:0000259" key="1">
    <source>
        <dbReference type="Pfam" id="PF06985"/>
    </source>
</evidence>
<dbReference type="InterPro" id="IPR052895">
    <property type="entry name" value="HetReg/Transcr_Mod"/>
</dbReference>
<dbReference type="OrthoDB" id="3553147at2759"/>
<protein>
    <recommendedName>
        <fullName evidence="1">Heterokaryon incompatibility domain-containing protein</fullName>
    </recommendedName>
</protein>
<name>A0A4U0XZN3_9PEZI</name>
<reference evidence="2 3" key="1">
    <citation type="submission" date="2017-03" db="EMBL/GenBank/DDBJ databases">
        <title>Genomes of endolithic fungi from Antarctica.</title>
        <authorList>
            <person name="Coleine C."/>
            <person name="Masonjones S."/>
            <person name="Stajich J.E."/>
        </authorList>
    </citation>
    <scope>NUCLEOTIDE SEQUENCE [LARGE SCALE GENOMIC DNA]</scope>
    <source>
        <strain evidence="2 3">CCFEE 5184</strain>
    </source>
</reference>
<comment type="caution">
    <text evidence="2">The sequence shown here is derived from an EMBL/GenBank/DDBJ whole genome shotgun (WGS) entry which is preliminary data.</text>
</comment>
<dbReference type="InterPro" id="IPR010730">
    <property type="entry name" value="HET"/>
</dbReference>
<dbReference type="Proteomes" id="UP000309340">
    <property type="component" value="Unassembled WGS sequence"/>
</dbReference>
<keyword evidence="3" id="KW-1185">Reference proteome</keyword>
<feature type="domain" description="Heterokaryon incompatibility" evidence="1">
    <location>
        <begin position="152"/>
        <end position="291"/>
    </location>
</feature>
<gene>
    <name evidence="2" type="ORF">B0A55_00489</name>
</gene>
<dbReference type="AlphaFoldDB" id="A0A4U0XZN3"/>
<evidence type="ECO:0000313" key="3">
    <source>
        <dbReference type="Proteomes" id="UP000309340"/>
    </source>
</evidence>
<accession>A0A4U0XZN3</accession>
<dbReference type="PANTHER" id="PTHR24148:SF64">
    <property type="entry name" value="HETEROKARYON INCOMPATIBILITY DOMAIN-CONTAINING PROTEIN"/>
    <property type="match status" value="1"/>
</dbReference>
<dbReference type="PANTHER" id="PTHR24148">
    <property type="entry name" value="ANKYRIN REPEAT DOMAIN-CONTAINING PROTEIN 39 HOMOLOG-RELATED"/>
    <property type="match status" value="1"/>
</dbReference>